<keyword evidence="1" id="KW-0472">Membrane</keyword>
<feature type="transmembrane region" description="Helical" evidence="1">
    <location>
        <begin position="21"/>
        <end position="42"/>
    </location>
</feature>
<proteinExistence type="predicted"/>
<keyword evidence="1" id="KW-1133">Transmembrane helix</keyword>
<keyword evidence="3" id="KW-1185">Reference proteome</keyword>
<sequence length="43" mass="4661">MYTNSNGEDTADCDPEKQRRYALKAGFVTLLVSTLILVALGVS</sequence>
<evidence type="ECO:0000313" key="2">
    <source>
        <dbReference type="EMBL" id="BAY99638.1"/>
    </source>
</evidence>
<dbReference type="Proteomes" id="UP000218785">
    <property type="component" value="Chromosome"/>
</dbReference>
<organism evidence="2 3">
    <name type="scientific">Tolypothrix tenuis PCC 7101</name>
    <dbReference type="NCBI Taxonomy" id="231146"/>
    <lineage>
        <taxon>Bacteria</taxon>
        <taxon>Bacillati</taxon>
        <taxon>Cyanobacteriota</taxon>
        <taxon>Cyanophyceae</taxon>
        <taxon>Nostocales</taxon>
        <taxon>Tolypothrichaceae</taxon>
        <taxon>Tolypothrix</taxon>
    </lineage>
</organism>
<dbReference type="AlphaFoldDB" id="A0A1Z4N1L4"/>
<dbReference type="RefSeq" id="WP_321206825.1">
    <property type="nucleotide sequence ID" value="NZ_CAWNJS010000001.1"/>
</dbReference>
<dbReference type="KEGG" id="ttq:NIES37_36210"/>
<dbReference type="EMBL" id="AP018248">
    <property type="protein sequence ID" value="BAY99638.1"/>
    <property type="molecule type" value="Genomic_DNA"/>
</dbReference>
<evidence type="ECO:0000256" key="1">
    <source>
        <dbReference type="SAM" id="Phobius"/>
    </source>
</evidence>
<name>A0A1Z4N1L4_9CYAN</name>
<accession>A0A1Z4N1L4</accession>
<keyword evidence="1" id="KW-0812">Transmembrane</keyword>
<gene>
    <name evidence="2" type="ORF">NIES37_36210</name>
</gene>
<protein>
    <submittedName>
        <fullName evidence="2">Uncharacterized protein</fullName>
    </submittedName>
</protein>
<reference evidence="2 3" key="1">
    <citation type="submission" date="2017-06" db="EMBL/GenBank/DDBJ databases">
        <title>Genome sequencing of cyanobaciteial culture collection at National Institute for Environmental Studies (NIES).</title>
        <authorList>
            <person name="Hirose Y."/>
            <person name="Shimura Y."/>
            <person name="Fujisawa T."/>
            <person name="Nakamura Y."/>
            <person name="Kawachi M."/>
        </authorList>
    </citation>
    <scope>NUCLEOTIDE SEQUENCE [LARGE SCALE GENOMIC DNA]</scope>
    <source>
        <strain evidence="2 3">NIES-37</strain>
    </source>
</reference>
<evidence type="ECO:0000313" key="3">
    <source>
        <dbReference type="Proteomes" id="UP000218785"/>
    </source>
</evidence>